<dbReference type="Proteomes" id="UP001271792">
    <property type="component" value="Unassembled WGS sequence"/>
</dbReference>
<comment type="caution">
    <text evidence="2">The sequence shown here is derived from an EMBL/GenBank/DDBJ whole genome shotgun (WGS) entry which is preliminary data.</text>
</comment>
<evidence type="ECO:0000313" key="2">
    <source>
        <dbReference type="EMBL" id="MDX8052135.1"/>
    </source>
</evidence>
<dbReference type="SUPFAM" id="SSF140453">
    <property type="entry name" value="EsxAB dimer-like"/>
    <property type="match status" value="1"/>
</dbReference>
<dbReference type="Pfam" id="PF06013">
    <property type="entry name" value="WXG100"/>
    <property type="match status" value="1"/>
</dbReference>
<sequence length="92" mass="9711">MLQVTFAEIQQAASTISSSATQVDGQLDELRSEVVKTMSGYSGDAAAAYQAAQQKWDEAAADLQKVLAAIGVAVGQAGEAYESAEKKNLSRW</sequence>
<keyword evidence="3" id="KW-1185">Reference proteome</keyword>
<gene>
    <name evidence="2" type="ORF">SK571_22335</name>
</gene>
<dbReference type="RefSeq" id="WP_319986012.1">
    <property type="nucleotide sequence ID" value="NZ_JAXAVV010000010.1"/>
</dbReference>
<accession>A0ABU4TV00</accession>
<dbReference type="EMBL" id="JAXAVV010000010">
    <property type="protein sequence ID" value="MDX8052135.1"/>
    <property type="molecule type" value="Genomic_DNA"/>
</dbReference>
<evidence type="ECO:0000313" key="3">
    <source>
        <dbReference type="Proteomes" id="UP001271792"/>
    </source>
</evidence>
<reference evidence="2 3" key="1">
    <citation type="submission" date="2023-11" db="EMBL/GenBank/DDBJ databases">
        <title>Lentzea sokolovensis, sp. nov., Lentzea kristufkii, sp. nov., and Lentzea miocenensis, sp. nov., rare actinobacteria from Sokolov Coal Basin, Miocene lacustrine sediment, Czech Republic.</title>
        <authorList>
            <person name="Lara A."/>
            <person name="Kotroba L."/>
            <person name="Nouioui I."/>
            <person name="Neumann-Schaal M."/>
            <person name="Mast Y."/>
            <person name="Chronakova A."/>
        </authorList>
    </citation>
    <scope>NUCLEOTIDE SEQUENCE [LARGE SCALE GENOMIC DNA]</scope>
    <source>
        <strain evidence="2 3">BCCO 10_0798</strain>
    </source>
</reference>
<dbReference type="InterPro" id="IPR036689">
    <property type="entry name" value="ESAT-6-like_sf"/>
</dbReference>
<evidence type="ECO:0000256" key="1">
    <source>
        <dbReference type="RuleBase" id="RU362001"/>
    </source>
</evidence>
<comment type="similarity">
    <text evidence="1">Belongs to the WXG100 family.</text>
</comment>
<proteinExistence type="inferred from homology"/>
<dbReference type="NCBIfam" id="TIGR03930">
    <property type="entry name" value="WXG100_ESAT6"/>
    <property type="match status" value="1"/>
</dbReference>
<dbReference type="Gene3D" id="1.10.287.1060">
    <property type="entry name" value="ESAT-6-like"/>
    <property type="match status" value="1"/>
</dbReference>
<name>A0ABU4TV00_9PSEU</name>
<dbReference type="InterPro" id="IPR010310">
    <property type="entry name" value="T7SS_ESAT-6-like"/>
</dbReference>
<organism evidence="2 3">
    <name type="scientific">Lentzea kristufekii</name>
    <dbReference type="NCBI Taxonomy" id="3095430"/>
    <lineage>
        <taxon>Bacteria</taxon>
        <taxon>Bacillati</taxon>
        <taxon>Actinomycetota</taxon>
        <taxon>Actinomycetes</taxon>
        <taxon>Pseudonocardiales</taxon>
        <taxon>Pseudonocardiaceae</taxon>
        <taxon>Lentzea</taxon>
    </lineage>
</organism>
<protein>
    <recommendedName>
        <fullName evidence="1">ESAT-6-like protein</fullName>
    </recommendedName>
</protein>